<feature type="region of interest" description="Disordered" evidence="1">
    <location>
        <begin position="1"/>
        <end position="33"/>
    </location>
</feature>
<evidence type="ECO:0000313" key="3">
    <source>
        <dbReference type="Proteomes" id="UP000730481"/>
    </source>
</evidence>
<keyword evidence="3" id="KW-1185">Reference proteome</keyword>
<dbReference type="Proteomes" id="UP000730481">
    <property type="component" value="Unassembled WGS sequence"/>
</dbReference>
<reference evidence="2" key="2">
    <citation type="submission" date="2020-02" db="EMBL/GenBank/DDBJ databases">
        <title>Identification and distribution of gene clusters putatively required for synthesis of sphingolipid metabolism inhibitors in phylogenetically diverse species of the filamentous fungus Fusarium.</title>
        <authorList>
            <person name="Kim H.-S."/>
            <person name="Busman M."/>
            <person name="Brown D.W."/>
            <person name="Divon H."/>
            <person name="Uhlig S."/>
            <person name="Proctor R.H."/>
        </authorList>
    </citation>
    <scope>NUCLEOTIDE SEQUENCE</scope>
    <source>
        <strain evidence="2">NRRL 25174</strain>
    </source>
</reference>
<gene>
    <name evidence="2" type="ORF">FBEOM_8549</name>
</gene>
<feature type="compositionally biased region" description="Basic residues" evidence="1">
    <location>
        <begin position="7"/>
        <end position="33"/>
    </location>
</feature>
<organism evidence="2 3">
    <name type="scientific">Fusarium beomiforme</name>
    <dbReference type="NCBI Taxonomy" id="44412"/>
    <lineage>
        <taxon>Eukaryota</taxon>
        <taxon>Fungi</taxon>
        <taxon>Dikarya</taxon>
        <taxon>Ascomycota</taxon>
        <taxon>Pezizomycotina</taxon>
        <taxon>Sordariomycetes</taxon>
        <taxon>Hypocreomycetidae</taxon>
        <taxon>Hypocreales</taxon>
        <taxon>Nectriaceae</taxon>
        <taxon>Fusarium</taxon>
        <taxon>Fusarium burgessii species complex</taxon>
    </lineage>
</organism>
<evidence type="ECO:0000313" key="2">
    <source>
        <dbReference type="EMBL" id="KAF4337591.1"/>
    </source>
</evidence>
<accession>A0A9P5AFD7</accession>
<reference evidence="2" key="1">
    <citation type="journal article" date="2017" name="Mycologia">
        <title>Fusarium algeriense, sp. nov., a novel toxigenic crown rot pathogen of durum wheat from Algeria is nested in the Fusarium burgessii species complex.</title>
        <authorList>
            <person name="Laraba I."/>
            <person name="Keddad A."/>
            <person name="Boureghda H."/>
            <person name="Abdallah N."/>
            <person name="Vaughan M.M."/>
            <person name="Proctor R.H."/>
            <person name="Busman M."/>
            <person name="O'Donnell K."/>
        </authorList>
    </citation>
    <scope>NUCLEOTIDE SEQUENCE</scope>
    <source>
        <strain evidence="2">NRRL 25174</strain>
    </source>
</reference>
<sequence length="217" mass="24812">MSQFQKLQKRRTTANQRHLHPVQQSQRHKAQTRRRKCFKQMFRKTHSCSISTGIDHHEKVQRMVSMLVTLTIRENLGTTGDDNLMHDGTACGESGHLSGFSEPELITITDTVTWAQAIEKAISLLEQLCRPRVDQTSLKPELEGWLSEPHIPVMLGDSIKWVRVGIKAFAQYRDEDTNTNTKLEAIEKGFEELPDTLKLLHGKPGVRQAHIKELWAL</sequence>
<protein>
    <submittedName>
        <fullName evidence="2">Uncharacterized protein</fullName>
    </submittedName>
</protein>
<dbReference type="EMBL" id="PVQB02000395">
    <property type="protein sequence ID" value="KAF4337591.1"/>
    <property type="molecule type" value="Genomic_DNA"/>
</dbReference>
<evidence type="ECO:0000256" key="1">
    <source>
        <dbReference type="SAM" id="MobiDB-lite"/>
    </source>
</evidence>
<dbReference type="OrthoDB" id="5094083at2759"/>
<dbReference type="AlphaFoldDB" id="A0A9P5AFD7"/>
<name>A0A9P5AFD7_9HYPO</name>
<comment type="caution">
    <text evidence="2">The sequence shown here is derived from an EMBL/GenBank/DDBJ whole genome shotgun (WGS) entry which is preliminary data.</text>
</comment>
<proteinExistence type="predicted"/>